<dbReference type="KEGG" id="rsx:RhiXN_08141"/>
<dbReference type="Proteomes" id="UP000650533">
    <property type="component" value="Chromosome 9"/>
</dbReference>
<dbReference type="GeneID" id="67030420"/>
<reference evidence="1" key="1">
    <citation type="submission" date="2020-05" db="EMBL/GenBank/DDBJ databases">
        <title>Evolutionary and genomic comparisons of hybrid uninucleate and nonhybrid Rhizoctonia fungi.</title>
        <authorList>
            <person name="Li C."/>
            <person name="Chen X."/>
        </authorList>
    </citation>
    <scope>NUCLEOTIDE SEQUENCE</scope>
    <source>
        <strain evidence="1">AG-1 IA</strain>
    </source>
</reference>
<dbReference type="RefSeq" id="XP_043183342.1">
    <property type="nucleotide sequence ID" value="XM_043327957.1"/>
</dbReference>
<accession>A0A8H8P127</accession>
<sequence length="278" mass="32224">MEYYSETIPKWADPSRNLHQKDPQHIANPHIWLQGMGTHTHNKQTKQARSIKCQYLGFTLNQKAHILVDVEVVTVEQSSRKILTSQDVVFNKGGESRQQIIIEDFEKPKWNAKQVGDKKESKTHTREVKISVSKTDEKIQRDRPMVKIDLESKASTTLPHQLRAQSPETCKPTPEPPAQPCCLTQRICLPEWYGARTNKHTKYAYMSVINKPPKTFKEAMERLDFHLWLAAMIDKIDLITKHRVWKQANCPTDKNVVECQWVLTYKRGPNGKIVQYKA</sequence>
<evidence type="ECO:0000313" key="2">
    <source>
        <dbReference type="Proteomes" id="UP000650533"/>
    </source>
</evidence>
<protein>
    <submittedName>
        <fullName evidence="1">Retrovirus-related Pol polyprotein from transposon TNT 1-94</fullName>
    </submittedName>
</protein>
<dbReference type="EMBL" id="CP059666">
    <property type="protein sequence ID" value="QRW23105.1"/>
    <property type="molecule type" value="Genomic_DNA"/>
</dbReference>
<proteinExistence type="predicted"/>
<organism evidence="1 2">
    <name type="scientific">Rhizoctonia solani</name>
    <dbReference type="NCBI Taxonomy" id="456999"/>
    <lineage>
        <taxon>Eukaryota</taxon>
        <taxon>Fungi</taxon>
        <taxon>Dikarya</taxon>
        <taxon>Basidiomycota</taxon>
        <taxon>Agaricomycotina</taxon>
        <taxon>Agaricomycetes</taxon>
        <taxon>Cantharellales</taxon>
        <taxon>Ceratobasidiaceae</taxon>
        <taxon>Rhizoctonia</taxon>
    </lineage>
</organism>
<gene>
    <name evidence="1" type="ORF">RhiXN_08141</name>
</gene>
<name>A0A8H8P127_9AGAM</name>
<dbReference type="AlphaFoldDB" id="A0A8H8P127"/>
<evidence type="ECO:0000313" key="1">
    <source>
        <dbReference type="EMBL" id="QRW23105.1"/>
    </source>
</evidence>